<evidence type="ECO:0000256" key="1">
    <source>
        <dbReference type="ARBA" id="ARBA00020367"/>
    </source>
</evidence>
<geneLocation type="plasmid" evidence="4 5">
    <name>p3</name>
</geneLocation>
<dbReference type="InterPro" id="IPR004733">
    <property type="entry name" value="PurM_cligase"/>
</dbReference>
<reference evidence="4" key="1">
    <citation type="submission" date="2019-09" db="EMBL/GenBank/DDBJ databases">
        <title>Comparative Genomics of Leptospira interrogans Reveals Genome Plasticity - A Common Adaptive Strategy for Survival in Various Hosts.</title>
        <authorList>
            <person name="Ramli S.R."/>
            <person name="Bunk B."/>
            <person name="Goris M."/>
            <person name="Bhuju S."/>
            <person name="Jarek M."/>
            <person name="Sproer C."/>
            <person name="Mustakim S."/>
            <person name="Strommenger B."/>
            <person name="Pessler F."/>
        </authorList>
    </citation>
    <scope>NUCLEOTIDE SEQUENCE</scope>
    <source>
        <strain evidence="4">782</strain>
        <plasmid evidence="4">p3</plasmid>
    </source>
</reference>
<dbReference type="InterPro" id="IPR036676">
    <property type="entry name" value="PurM-like_C_sf"/>
</dbReference>
<dbReference type="Gene3D" id="3.30.1330.10">
    <property type="entry name" value="PurM-like, N-terminal domain"/>
    <property type="match status" value="1"/>
</dbReference>
<dbReference type="Gene3D" id="3.90.650.10">
    <property type="entry name" value="PurM-like C-terminal domain"/>
    <property type="match status" value="1"/>
</dbReference>
<proteinExistence type="predicted"/>
<dbReference type="SUPFAM" id="SSF55326">
    <property type="entry name" value="PurM N-terminal domain-like"/>
    <property type="match status" value="1"/>
</dbReference>
<evidence type="ECO:0000259" key="3">
    <source>
        <dbReference type="Pfam" id="PF00586"/>
    </source>
</evidence>
<dbReference type="GO" id="GO:0004641">
    <property type="term" value="F:phosphoribosylformylglycinamidine cyclo-ligase activity"/>
    <property type="evidence" value="ECO:0007669"/>
    <property type="project" value="InterPro"/>
</dbReference>
<gene>
    <name evidence="4" type="ORF">Lepto782_24030</name>
</gene>
<dbReference type="GO" id="GO:0004637">
    <property type="term" value="F:phosphoribosylamine-glycine ligase activity"/>
    <property type="evidence" value="ECO:0007669"/>
    <property type="project" value="TreeGrafter"/>
</dbReference>
<protein>
    <recommendedName>
        <fullName evidence="1">Phosphoribosylformylglycinamidine cyclo-ligase</fullName>
    </recommendedName>
    <alternativeName>
        <fullName evidence="2">AIRS</fullName>
    </alternativeName>
</protein>
<dbReference type="Proteomes" id="UP000663124">
    <property type="component" value="Plasmid p3"/>
</dbReference>
<dbReference type="GO" id="GO:0006189">
    <property type="term" value="P:'de novo' IMP biosynthetic process"/>
    <property type="evidence" value="ECO:0007669"/>
    <property type="project" value="InterPro"/>
</dbReference>
<dbReference type="AlphaFoldDB" id="A0AAP9WHH5"/>
<accession>A0AAP9WHH5</accession>
<dbReference type="PANTHER" id="PTHR10520:SF12">
    <property type="entry name" value="TRIFUNCTIONAL PURINE BIOSYNTHETIC PROTEIN ADENOSINE-3"/>
    <property type="match status" value="1"/>
</dbReference>
<sequence length="393" mass="43720">MSTYEERGVSPYKPDVVRATSILNKGLFPEAFCQAVPDFLCGSRDHCILMHADGAGTKSSLAYIHYKEYNDLKVFEGIAQDSLVMNLDDLLCIGTTGPYIFSNTIGRNAKLVNGQVLSSIIKGYSDFISKMNDYGIEVVSCGGETADLGDLVRTLIVDSALTCRIKKEDFIDCSLVKPNQVIVGLASDGQAIYEDSYNSGISTNGFTSVRHEILDSKYRDKFPESFAPDIYDYAYKGNFRLDDSLPKTNISIGSALLSPTRTYAPIMKEVFFKFRRNISGIFNNTGGGQTKCLNFGKNIRYVKDSLFSPPPIFEFLREKTSLSDRELYRTLNMGHRLEIICDNEIASDIIEISQKFNVSAKIIGYTAYSEVGNSVEIKIGNSTLEYNRHDLNG</sequence>
<dbReference type="SUPFAM" id="SSF56042">
    <property type="entry name" value="PurM C-terminal domain-like"/>
    <property type="match status" value="1"/>
</dbReference>
<dbReference type="GO" id="GO:0046084">
    <property type="term" value="P:adenine biosynthetic process"/>
    <property type="evidence" value="ECO:0007669"/>
    <property type="project" value="TreeGrafter"/>
</dbReference>
<name>A0AAP9WHH5_LEPIR</name>
<dbReference type="InterPro" id="IPR016188">
    <property type="entry name" value="PurM-like_N"/>
</dbReference>
<dbReference type="EMBL" id="CP043890">
    <property type="protein sequence ID" value="QOI45242.1"/>
    <property type="molecule type" value="Genomic_DNA"/>
</dbReference>
<dbReference type="PANTHER" id="PTHR10520">
    <property type="entry name" value="TRIFUNCTIONAL PURINE BIOSYNTHETIC PROTEIN ADENOSINE-3-RELATED"/>
    <property type="match status" value="1"/>
</dbReference>
<dbReference type="RefSeq" id="WP_061234054.1">
    <property type="nucleotide sequence ID" value="NZ_CP043890.1"/>
</dbReference>
<dbReference type="GO" id="GO:0005829">
    <property type="term" value="C:cytosol"/>
    <property type="evidence" value="ECO:0007669"/>
    <property type="project" value="TreeGrafter"/>
</dbReference>
<organism evidence="4 5">
    <name type="scientific">Leptospira interrogans serovar Canicola</name>
    <dbReference type="NCBI Taxonomy" id="211880"/>
    <lineage>
        <taxon>Bacteria</taxon>
        <taxon>Pseudomonadati</taxon>
        <taxon>Spirochaetota</taxon>
        <taxon>Spirochaetia</taxon>
        <taxon>Leptospirales</taxon>
        <taxon>Leptospiraceae</taxon>
        <taxon>Leptospira</taxon>
    </lineage>
</organism>
<evidence type="ECO:0000313" key="4">
    <source>
        <dbReference type="EMBL" id="QOI45242.1"/>
    </source>
</evidence>
<dbReference type="Pfam" id="PF00586">
    <property type="entry name" value="AIRS"/>
    <property type="match status" value="1"/>
</dbReference>
<evidence type="ECO:0000256" key="2">
    <source>
        <dbReference type="ARBA" id="ARBA00033093"/>
    </source>
</evidence>
<keyword evidence="4" id="KW-0614">Plasmid</keyword>
<feature type="domain" description="PurM-like N-terminal" evidence="3">
    <location>
        <begin position="44"/>
        <end position="152"/>
    </location>
</feature>
<evidence type="ECO:0000313" key="5">
    <source>
        <dbReference type="Proteomes" id="UP000663124"/>
    </source>
</evidence>
<dbReference type="InterPro" id="IPR036921">
    <property type="entry name" value="PurM-like_N_sf"/>
</dbReference>